<dbReference type="InterPro" id="IPR016024">
    <property type="entry name" value="ARM-type_fold"/>
</dbReference>
<organism evidence="3 4">
    <name type="scientific">Filobasidium floriforme</name>
    <dbReference type="NCBI Taxonomy" id="5210"/>
    <lineage>
        <taxon>Eukaryota</taxon>
        <taxon>Fungi</taxon>
        <taxon>Dikarya</taxon>
        <taxon>Basidiomycota</taxon>
        <taxon>Agaricomycotina</taxon>
        <taxon>Tremellomycetes</taxon>
        <taxon>Filobasidiales</taxon>
        <taxon>Filobasidiaceae</taxon>
        <taxon>Filobasidium</taxon>
    </lineage>
</organism>
<protein>
    <recommendedName>
        <fullName evidence="2">SEC7 domain-containing protein</fullName>
    </recommendedName>
</protein>
<evidence type="ECO:0000259" key="2">
    <source>
        <dbReference type="PROSITE" id="PS50190"/>
    </source>
</evidence>
<dbReference type="InterPro" id="IPR032691">
    <property type="entry name" value="Mon2/Sec7/BIG1-like_HUS"/>
</dbReference>
<evidence type="ECO:0000313" key="3">
    <source>
        <dbReference type="EMBL" id="KAG7553625.1"/>
    </source>
</evidence>
<feature type="region of interest" description="Disordered" evidence="1">
    <location>
        <begin position="519"/>
        <end position="552"/>
    </location>
</feature>
<dbReference type="SMART" id="SM00222">
    <property type="entry name" value="Sec7"/>
    <property type="match status" value="1"/>
</dbReference>
<dbReference type="GO" id="GO:0032012">
    <property type="term" value="P:regulation of ARF protein signal transduction"/>
    <property type="evidence" value="ECO:0007669"/>
    <property type="project" value="InterPro"/>
</dbReference>
<dbReference type="Pfam" id="PF01369">
    <property type="entry name" value="Sec7"/>
    <property type="match status" value="1"/>
</dbReference>
<dbReference type="Gene3D" id="1.10.1000.11">
    <property type="entry name" value="Arf Nucleotide-binding Site Opener,domain 2"/>
    <property type="match status" value="1"/>
</dbReference>
<dbReference type="PROSITE" id="PS50190">
    <property type="entry name" value="SEC7"/>
    <property type="match status" value="1"/>
</dbReference>
<name>A0A8K0JLQ6_9TREE</name>
<evidence type="ECO:0000256" key="1">
    <source>
        <dbReference type="SAM" id="MobiDB-lite"/>
    </source>
</evidence>
<feature type="region of interest" description="Disordered" evidence="1">
    <location>
        <begin position="1595"/>
        <end position="1625"/>
    </location>
</feature>
<keyword evidence="4" id="KW-1185">Reference proteome</keyword>
<feature type="region of interest" description="Disordered" evidence="1">
    <location>
        <begin position="35"/>
        <end position="113"/>
    </location>
</feature>
<dbReference type="Gene3D" id="1.10.220.20">
    <property type="match status" value="1"/>
</dbReference>
<comment type="caution">
    <text evidence="3">The sequence shown here is derived from an EMBL/GenBank/DDBJ whole genome shotgun (WGS) entry which is preliminary data.</text>
</comment>
<dbReference type="PANTHER" id="PTHR10663:SF388">
    <property type="entry name" value="GOLGI-SPECIFIC BREFELDIN A-RESISTANCE GUANINE NUCLEOTIDE EXCHANGE FACTOR 1"/>
    <property type="match status" value="1"/>
</dbReference>
<accession>A0A8K0JLQ6</accession>
<dbReference type="Proteomes" id="UP000812966">
    <property type="component" value="Unassembled WGS sequence"/>
</dbReference>
<proteinExistence type="predicted"/>
<sequence length="1625" mass="177747">MPPSSSLGSSRLGFDYPLDIPPKLLLLQELQQITSSMRRSPRWASPSSGSSAAYYSAAHRRQSSASGPTEMVERSLGSASQSDRSSGNTNTGRKGEAMSSTSAGTESGPSIYGKRIAQGEGEEMELLAAFVGLRRRLVAAKNITDVSPLDILAPFLALIRSPLTSGPITSLALTALNSICFNILPLYLPASPQDLSSDLFTAPPRPQTGLQLGLAATTSALARCRFPSSSPAQDELVLSRLLRVTETIISGPLERELTDEGVCEMLEVGLGMGGRARLGEGLRKTAQNTIQSIVQAGFTRLKHMDASVLDAREHNSDTLVIGGSTEMVVPPDEKESSGDDEARNDGSELPTQVTEAQQGVSVISPVIVEQKASQKLVQGASADSAPLETAQIATFVPYGLPTLLELLRVVTSLLDPLDLTHTDSMRLSALGVLNSILDVGGKHIGQWDELVEGIKNEGCRYLFQLIRSDNSQILASALRTLSTLFTTLLPHLKLQFELFLTFLIDRLTPSTPVAVPSHLMHVRSSRRGSSRPSSTQDSERDRPSTPKSNIHLPSVASDTRELMLETLSQLMLNRNFMVDLWVNFDCDPESEDVFERMIDFLTKGVYPSGLGTVPNHVPDHLDNSQLLCFEGLISFVEAMATRMSTDDEAWPAGLPSRDALRIQKDKKAKLIAGATAFNQKPKRGVAYLKDNNLIDDYHTPTDADATRALARFLKTSTRLDKKLLGEYISAPDNLELLKAFIGLFDFGGKSIADALRDLLEAFRLPGEAQPIARITEAFADHFFSFGPEDIADQEATYILAYSVIMLNTDQHNPQNRKRMTIEDYQKNLRGVNHGNDFAPEYLASIHDSIRRREIIMPQEHVGQAGFDYAWKGLMQRSRSAGLAVSVDTSSFDQAMFEVAWRATVTSMASAFTTSTQDEYVIQKAIIGFKHCATLARRFRLPEVIDTIVLSLAYATDLLDQTDDGYQPANHPIVKTETGSVTVSPLSVRFGTSFRSQLATVVLFTIANGNGNAIRDGWIQIFEMYQTLFLHSLLPVQLTQEVDFLSGESTIPHKSLNAPSGREERKTEAGLLSTLSSYLLSPYTTSSDVLTVPNEEDIENTLSAIDCVSSCRLDELYAQVHELELEATLACLHALRALGEARCMSKAKDYLGARNGKEDLSGRPLTPAYDEAQQPYDPAALFDLEIMVSIAVKSPQHAAETWPIVFEFISSLLSSAQSYSILLIERAVTALLKLCLLICDEPKLRDQLSIALDVLRSLPSSVLNAVSEQLMTGIARILEKDSTIVKSQTEWSLVTALFRATVAHPEASKVTLELVQKMATGFVGSGPSADNYPGIVAILDEFATSAGAAASRLQVSRRGTSVAPAATLGPTVERGLAALDTLYELRNRVPHLVTSSNAPQSQAWMAFWLPLLLTIAKHSVNGSRDIRQRAIGYLQRVLLSSQVLPDVEQDVALVSIFSRVLFPVVDELLKPQVYNQDPPSMEETRLRASALTCKAFLQYLIPLSEKPERLLEVFLRIVDVMERFMRTGSRQLYEAVPESLKNVVLVMHSAGMLIPSASPDTRTEAQKQLWSKTNERMSKFLGPDFMANVVPQGTSVDAPATAMNPEASMDIQERPSPSEPMGAETQ</sequence>
<feature type="compositionally biased region" description="Polar residues" evidence="1">
    <location>
        <begin position="77"/>
        <end position="108"/>
    </location>
</feature>
<reference evidence="3" key="1">
    <citation type="submission" date="2020-04" db="EMBL/GenBank/DDBJ databases">
        <title>Analysis of mating type loci in Filobasidium floriforme.</title>
        <authorList>
            <person name="Nowrousian M."/>
        </authorList>
    </citation>
    <scope>NUCLEOTIDE SEQUENCE</scope>
    <source>
        <strain evidence="3">CBS 6242</strain>
    </source>
</reference>
<dbReference type="GO" id="GO:0005085">
    <property type="term" value="F:guanyl-nucleotide exchange factor activity"/>
    <property type="evidence" value="ECO:0007669"/>
    <property type="project" value="InterPro"/>
</dbReference>
<dbReference type="InterPro" id="IPR000904">
    <property type="entry name" value="Sec7_dom"/>
</dbReference>
<dbReference type="InterPro" id="IPR023394">
    <property type="entry name" value="Sec7_C_sf"/>
</dbReference>
<feature type="compositionally biased region" description="Low complexity" evidence="1">
    <location>
        <begin position="35"/>
        <end position="57"/>
    </location>
</feature>
<feature type="region of interest" description="Disordered" evidence="1">
    <location>
        <begin position="324"/>
        <end position="356"/>
    </location>
</feature>
<dbReference type="Pfam" id="PF23325">
    <property type="entry name" value="TPR_28"/>
    <property type="match status" value="1"/>
</dbReference>
<dbReference type="GO" id="GO:0016192">
    <property type="term" value="P:vesicle-mediated transport"/>
    <property type="evidence" value="ECO:0007669"/>
    <property type="project" value="UniProtKB-ARBA"/>
</dbReference>
<dbReference type="PANTHER" id="PTHR10663">
    <property type="entry name" value="GUANYL-NUCLEOTIDE EXCHANGE FACTOR"/>
    <property type="match status" value="1"/>
</dbReference>
<dbReference type="InterPro" id="IPR035999">
    <property type="entry name" value="Sec7_dom_sf"/>
</dbReference>
<dbReference type="SUPFAM" id="SSF48371">
    <property type="entry name" value="ARM repeat"/>
    <property type="match status" value="1"/>
</dbReference>
<feature type="domain" description="SEC7" evidence="2">
    <location>
        <begin position="659"/>
        <end position="852"/>
    </location>
</feature>
<dbReference type="Pfam" id="PF12783">
    <property type="entry name" value="Sec7-like_HUS"/>
    <property type="match status" value="1"/>
</dbReference>
<dbReference type="EMBL" id="JABELV010000051">
    <property type="protein sequence ID" value="KAG7553625.1"/>
    <property type="molecule type" value="Genomic_DNA"/>
</dbReference>
<evidence type="ECO:0000313" key="4">
    <source>
        <dbReference type="Proteomes" id="UP000812966"/>
    </source>
</evidence>
<dbReference type="CDD" id="cd00171">
    <property type="entry name" value="Sec7"/>
    <property type="match status" value="1"/>
</dbReference>
<dbReference type="InterPro" id="IPR056604">
    <property type="entry name" value="GBF1-like_TPR"/>
</dbReference>
<dbReference type="SUPFAM" id="SSF48425">
    <property type="entry name" value="Sec7 domain"/>
    <property type="match status" value="1"/>
</dbReference>
<gene>
    <name evidence="3" type="ORF">FFLO_02980</name>
</gene>
<dbReference type="GO" id="GO:0005794">
    <property type="term" value="C:Golgi apparatus"/>
    <property type="evidence" value="ECO:0007669"/>
    <property type="project" value="UniProtKB-ARBA"/>
</dbReference>
<feature type="compositionally biased region" description="Basic residues" evidence="1">
    <location>
        <begin position="520"/>
        <end position="529"/>
    </location>
</feature>
<feature type="compositionally biased region" description="Basic and acidic residues" evidence="1">
    <location>
        <begin position="331"/>
        <end position="346"/>
    </location>
</feature>